<evidence type="ECO:0000259" key="6">
    <source>
        <dbReference type="Pfam" id="PF08510"/>
    </source>
</evidence>
<dbReference type="GO" id="GO:0016020">
    <property type="term" value="C:membrane"/>
    <property type="evidence" value="ECO:0007669"/>
    <property type="project" value="UniProtKB-SubCell"/>
</dbReference>
<dbReference type="PANTHER" id="PTHR46346:SF1">
    <property type="entry name" value="PHOSPHATIDYLINOSITOL N-ACETYLGLUCOSAMINYLTRANSFERASE SUBUNIT P"/>
    <property type="match status" value="1"/>
</dbReference>
<proteinExistence type="predicted"/>
<keyword evidence="7" id="KW-1185">Reference proteome</keyword>
<feature type="transmembrane region" description="Helical" evidence="5">
    <location>
        <begin position="27"/>
        <end position="46"/>
    </location>
</feature>
<dbReference type="GO" id="GO:0005783">
    <property type="term" value="C:endoplasmic reticulum"/>
    <property type="evidence" value="ECO:0007669"/>
    <property type="project" value="TreeGrafter"/>
</dbReference>
<dbReference type="InterPro" id="IPR013717">
    <property type="entry name" value="PIG-P"/>
</dbReference>
<evidence type="ECO:0000313" key="7">
    <source>
        <dbReference type="Proteomes" id="UP000887569"/>
    </source>
</evidence>
<evidence type="ECO:0000256" key="4">
    <source>
        <dbReference type="ARBA" id="ARBA00023136"/>
    </source>
</evidence>
<dbReference type="Pfam" id="PF08510">
    <property type="entry name" value="PIG-P"/>
    <property type="match status" value="1"/>
</dbReference>
<evidence type="ECO:0000256" key="2">
    <source>
        <dbReference type="ARBA" id="ARBA00022692"/>
    </source>
</evidence>
<dbReference type="PANTHER" id="PTHR46346">
    <property type="entry name" value="PHOSPHATIDYLINOSITOL N-ACETYLGLUCOSAMINYLTRANSFERASE SUBUNIT P"/>
    <property type="match status" value="1"/>
</dbReference>
<name>A0A914ZYP6_PARUN</name>
<dbReference type="AlphaFoldDB" id="A0A914ZYP6"/>
<evidence type="ECO:0000256" key="5">
    <source>
        <dbReference type="SAM" id="Phobius"/>
    </source>
</evidence>
<evidence type="ECO:0000256" key="1">
    <source>
        <dbReference type="ARBA" id="ARBA00004141"/>
    </source>
</evidence>
<organism evidence="7 8">
    <name type="scientific">Parascaris univalens</name>
    <name type="common">Nematode worm</name>
    <dbReference type="NCBI Taxonomy" id="6257"/>
    <lineage>
        <taxon>Eukaryota</taxon>
        <taxon>Metazoa</taxon>
        <taxon>Ecdysozoa</taxon>
        <taxon>Nematoda</taxon>
        <taxon>Chromadorea</taxon>
        <taxon>Rhabditida</taxon>
        <taxon>Spirurina</taxon>
        <taxon>Ascaridomorpha</taxon>
        <taxon>Ascaridoidea</taxon>
        <taxon>Ascarididae</taxon>
        <taxon>Parascaris</taxon>
    </lineage>
</organism>
<feature type="domain" description="PIG-P" evidence="6">
    <location>
        <begin position="25"/>
        <end position="111"/>
    </location>
</feature>
<dbReference type="WBParaSite" id="PgB20_g039_t07">
    <property type="protein sequence ID" value="PgB20_g039_t07"/>
    <property type="gene ID" value="PgB20_g039"/>
</dbReference>
<keyword evidence="4 5" id="KW-0472">Membrane</keyword>
<sequence length="149" mass="16750">MEVADDVNVDEALPPYATPNPHPSRGVYGFALFLCSWILFVAYLIWALVPTPWLNAIQLTYLPAKYWAIALPLLFPIAVVVYVTGVFAVNLINFHGIFDNVEVIENDFGDLAVVNGVDLKKFLKTTITEKGSSYESVELSRRLRRTTWS</sequence>
<dbReference type="GO" id="GO:0006506">
    <property type="term" value="P:GPI anchor biosynthetic process"/>
    <property type="evidence" value="ECO:0007669"/>
    <property type="project" value="TreeGrafter"/>
</dbReference>
<dbReference type="Proteomes" id="UP000887569">
    <property type="component" value="Unplaced"/>
</dbReference>
<comment type="subcellular location">
    <subcellularLocation>
        <location evidence="1">Membrane</location>
        <topology evidence="1">Multi-pass membrane protein</topology>
    </subcellularLocation>
</comment>
<dbReference type="InterPro" id="IPR052263">
    <property type="entry name" value="GPI_Anchor_Biosynth"/>
</dbReference>
<keyword evidence="2 5" id="KW-0812">Transmembrane</keyword>
<keyword evidence="3 5" id="KW-1133">Transmembrane helix</keyword>
<feature type="transmembrane region" description="Helical" evidence="5">
    <location>
        <begin position="66"/>
        <end position="89"/>
    </location>
</feature>
<evidence type="ECO:0000256" key="3">
    <source>
        <dbReference type="ARBA" id="ARBA00022989"/>
    </source>
</evidence>
<evidence type="ECO:0000313" key="8">
    <source>
        <dbReference type="WBParaSite" id="PgB20_g039_t07"/>
    </source>
</evidence>
<accession>A0A914ZYP6</accession>
<protein>
    <submittedName>
        <fullName evidence="8">G domain-containing protein</fullName>
    </submittedName>
</protein>
<reference evidence="8" key="1">
    <citation type="submission" date="2022-11" db="UniProtKB">
        <authorList>
            <consortium name="WormBaseParasite"/>
        </authorList>
    </citation>
    <scope>IDENTIFICATION</scope>
</reference>